<dbReference type="AlphaFoldDB" id="A0A8H6SDK3"/>
<feature type="domain" description="AB hydrolase-1" evidence="2">
    <location>
        <begin position="8"/>
        <end position="113"/>
    </location>
</feature>
<accession>A0A8H6SDK3</accession>
<feature type="compositionally biased region" description="Pro residues" evidence="1">
    <location>
        <begin position="192"/>
        <end position="204"/>
    </location>
</feature>
<dbReference type="GeneID" id="59348253"/>
<evidence type="ECO:0000259" key="2">
    <source>
        <dbReference type="Pfam" id="PF12697"/>
    </source>
</evidence>
<name>A0A8H6SDK3_9AGAR</name>
<evidence type="ECO:0000313" key="3">
    <source>
        <dbReference type="EMBL" id="KAF7296790.1"/>
    </source>
</evidence>
<proteinExistence type="predicted"/>
<feature type="compositionally biased region" description="Basic residues" evidence="1">
    <location>
        <begin position="331"/>
        <end position="340"/>
    </location>
</feature>
<keyword evidence="4" id="KW-1185">Reference proteome</keyword>
<dbReference type="OrthoDB" id="3248508at2759"/>
<evidence type="ECO:0000313" key="4">
    <source>
        <dbReference type="Proteomes" id="UP000636479"/>
    </source>
</evidence>
<feature type="compositionally biased region" description="Basic and acidic residues" evidence="1">
    <location>
        <begin position="173"/>
        <end position="182"/>
    </location>
</feature>
<dbReference type="PANTHER" id="PTHR47842">
    <property type="entry name" value="EXPRESSED PROTEIN"/>
    <property type="match status" value="1"/>
</dbReference>
<gene>
    <name evidence="3" type="ORF">MIND_00910000</name>
</gene>
<evidence type="ECO:0000256" key="1">
    <source>
        <dbReference type="SAM" id="MobiDB-lite"/>
    </source>
</evidence>
<dbReference type="InterPro" id="IPR000073">
    <property type="entry name" value="AB_hydrolase_1"/>
</dbReference>
<dbReference type="EMBL" id="JACAZF010000008">
    <property type="protein sequence ID" value="KAF7296790.1"/>
    <property type="molecule type" value="Genomic_DNA"/>
</dbReference>
<dbReference type="RefSeq" id="XP_037217149.1">
    <property type="nucleotide sequence ID" value="XM_037365737.1"/>
</dbReference>
<feature type="region of interest" description="Disordered" evidence="1">
    <location>
        <begin position="298"/>
        <end position="340"/>
    </location>
</feature>
<sequence>MTELLVHLVYIHGFQGDETSFQSFPKDLQEYLSATVVSPTNPTIKFQSSLYPTYKSRKPIAEATHNFLAWLKTQPPGPVILMAHSMGGLLAADAATGSFNAGPAKSRRILGVIAFDVPYLGMHPHVVVSGLASLFPKELEETKEKHPKEADVNKHADVQIVDRAVTEDWETFKSRIDGERSHSQPLTSPPTSLDPPLPSPPPRSKSPILDKTLSFLSHHANGKVGNWLQKHSNDPFSAGKRIVVEYFQFGSSMFDPSGLKDRYTRLVAWQDGLWVNYWTQVPKPVVHEEDPALGHVETVDSVPSTASTPPIANSSLVERPDSPPRKTDKKKEKKQKKNKSHHFIVLPNGLGEYFGGLDRWEKVMIGGVADEVAAHTGLFIRGSNLEYEQLVQRVADRVIGWCAVLK</sequence>
<feature type="region of interest" description="Disordered" evidence="1">
    <location>
        <begin position="173"/>
        <end position="206"/>
    </location>
</feature>
<dbReference type="PANTHER" id="PTHR47842:SF3">
    <property type="entry name" value="DUF676 DOMAIN-CONTAINING PROTEIN"/>
    <property type="match status" value="1"/>
</dbReference>
<feature type="compositionally biased region" description="Polar residues" evidence="1">
    <location>
        <begin position="301"/>
        <end position="316"/>
    </location>
</feature>
<dbReference type="Gene3D" id="3.40.50.1820">
    <property type="entry name" value="alpha/beta hydrolase"/>
    <property type="match status" value="1"/>
</dbReference>
<comment type="caution">
    <text evidence="3">The sequence shown here is derived from an EMBL/GenBank/DDBJ whole genome shotgun (WGS) entry which is preliminary data.</text>
</comment>
<protein>
    <recommendedName>
        <fullName evidence="2">AB hydrolase-1 domain-containing protein</fullName>
    </recommendedName>
</protein>
<dbReference type="Pfam" id="PF12697">
    <property type="entry name" value="Abhydrolase_6"/>
    <property type="match status" value="1"/>
</dbReference>
<dbReference type="SUPFAM" id="SSF53474">
    <property type="entry name" value="alpha/beta-Hydrolases"/>
    <property type="match status" value="1"/>
</dbReference>
<organism evidence="3 4">
    <name type="scientific">Mycena indigotica</name>
    <dbReference type="NCBI Taxonomy" id="2126181"/>
    <lineage>
        <taxon>Eukaryota</taxon>
        <taxon>Fungi</taxon>
        <taxon>Dikarya</taxon>
        <taxon>Basidiomycota</taxon>
        <taxon>Agaricomycotina</taxon>
        <taxon>Agaricomycetes</taxon>
        <taxon>Agaricomycetidae</taxon>
        <taxon>Agaricales</taxon>
        <taxon>Marasmiineae</taxon>
        <taxon>Mycenaceae</taxon>
        <taxon>Mycena</taxon>
    </lineage>
</organism>
<reference evidence="3" key="1">
    <citation type="submission" date="2020-05" db="EMBL/GenBank/DDBJ databases">
        <title>Mycena genomes resolve the evolution of fungal bioluminescence.</title>
        <authorList>
            <person name="Tsai I.J."/>
        </authorList>
    </citation>
    <scope>NUCLEOTIDE SEQUENCE</scope>
    <source>
        <strain evidence="3">171206Taipei</strain>
    </source>
</reference>
<dbReference type="Proteomes" id="UP000636479">
    <property type="component" value="Unassembled WGS sequence"/>
</dbReference>
<dbReference type="InterPro" id="IPR029058">
    <property type="entry name" value="AB_hydrolase_fold"/>
</dbReference>
<feature type="compositionally biased region" description="Basic and acidic residues" evidence="1">
    <location>
        <begin position="318"/>
        <end position="330"/>
    </location>
</feature>